<dbReference type="GO" id="GO:0071949">
    <property type="term" value="F:FAD binding"/>
    <property type="evidence" value="ECO:0007669"/>
    <property type="project" value="InterPro"/>
</dbReference>
<dbReference type="GO" id="GO:0008762">
    <property type="term" value="F:UDP-N-acetylmuramate dehydrogenase activity"/>
    <property type="evidence" value="ECO:0007669"/>
    <property type="project" value="UniProtKB-UniRule"/>
</dbReference>
<name>A0A2P5KDZ8_9BURK</name>
<feature type="active site" evidence="19">
    <location>
        <position position="350"/>
    </location>
</feature>
<evidence type="ECO:0000256" key="17">
    <source>
        <dbReference type="ARBA" id="ARBA00031026"/>
    </source>
</evidence>
<reference evidence="21 22" key="1">
    <citation type="submission" date="2018-01" db="EMBL/GenBank/DDBJ databases">
        <title>Genomic Encyclopedia of Type Strains, Phase III (KMG-III): the genomes of soil and plant-associated and newly described type strains.</title>
        <authorList>
            <person name="Whitman W."/>
        </authorList>
    </citation>
    <scope>NUCLEOTIDE SEQUENCE [LARGE SCALE GENOMIC DNA]</scope>
    <source>
        <strain evidence="21 22">HKI456</strain>
    </source>
</reference>
<comment type="similarity">
    <text evidence="19">Belongs to the MurB family.</text>
</comment>
<keyword evidence="12 19" id="KW-0133">Cell shape</keyword>
<gene>
    <name evidence="19" type="primary">murB</name>
    <name evidence="21" type="ORF">B0O95_1018</name>
</gene>
<evidence type="ECO:0000256" key="1">
    <source>
        <dbReference type="ARBA" id="ARBA00001974"/>
    </source>
</evidence>
<evidence type="ECO:0000256" key="15">
    <source>
        <dbReference type="ARBA" id="ARBA00023306"/>
    </source>
</evidence>
<evidence type="ECO:0000256" key="12">
    <source>
        <dbReference type="ARBA" id="ARBA00022960"/>
    </source>
</evidence>
<dbReference type="Gene3D" id="3.30.465.10">
    <property type="match status" value="1"/>
</dbReference>
<evidence type="ECO:0000256" key="4">
    <source>
        <dbReference type="ARBA" id="ARBA00004752"/>
    </source>
</evidence>
<evidence type="ECO:0000256" key="9">
    <source>
        <dbReference type="ARBA" id="ARBA00022630"/>
    </source>
</evidence>
<dbReference type="Pfam" id="PF01565">
    <property type="entry name" value="FAD_binding_4"/>
    <property type="match status" value="1"/>
</dbReference>
<evidence type="ECO:0000256" key="8">
    <source>
        <dbReference type="ARBA" id="ARBA00022618"/>
    </source>
</evidence>
<dbReference type="EC" id="1.3.1.98" evidence="5 19"/>
<dbReference type="NCBIfam" id="NF000755">
    <property type="entry name" value="PRK00046.1"/>
    <property type="match status" value="1"/>
</dbReference>
<keyword evidence="13 19" id="KW-0573">Peptidoglycan synthesis</keyword>
<dbReference type="SUPFAM" id="SSF56194">
    <property type="entry name" value="Uridine diphospho-N-Acetylenolpyruvylglucosamine reductase, MurB, C-terminal domain"/>
    <property type="match status" value="1"/>
</dbReference>
<dbReference type="SUPFAM" id="SSF56176">
    <property type="entry name" value="FAD-binding/transporter-associated domain-like"/>
    <property type="match status" value="1"/>
</dbReference>
<dbReference type="OrthoDB" id="9804753at2"/>
<evidence type="ECO:0000256" key="13">
    <source>
        <dbReference type="ARBA" id="ARBA00022984"/>
    </source>
</evidence>
<evidence type="ECO:0000256" key="10">
    <source>
        <dbReference type="ARBA" id="ARBA00022827"/>
    </source>
</evidence>
<evidence type="ECO:0000256" key="3">
    <source>
        <dbReference type="ARBA" id="ARBA00004496"/>
    </source>
</evidence>
<evidence type="ECO:0000313" key="22">
    <source>
        <dbReference type="Proteomes" id="UP000243096"/>
    </source>
</evidence>
<dbReference type="GO" id="GO:0009252">
    <property type="term" value="P:peptidoglycan biosynthetic process"/>
    <property type="evidence" value="ECO:0007669"/>
    <property type="project" value="UniProtKB-UniRule"/>
</dbReference>
<dbReference type="GO" id="GO:0008360">
    <property type="term" value="P:regulation of cell shape"/>
    <property type="evidence" value="ECO:0007669"/>
    <property type="project" value="UniProtKB-KW"/>
</dbReference>
<evidence type="ECO:0000256" key="16">
    <source>
        <dbReference type="ARBA" id="ARBA00023316"/>
    </source>
</evidence>
<dbReference type="UniPathway" id="UPA00219"/>
<evidence type="ECO:0000259" key="20">
    <source>
        <dbReference type="PROSITE" id="PS51387"/>
    </source>
</evidence>
<evidence type="ECO:0000256" key="14">
    <source>
        <dbReference type="ARBA" id="ARBA00023002"/>
    </source>
</evidence>
<dbReference type="Proteomes" id="UP000243096">
    <property type="component" value="Unassembled WGS sequence"/>
</dbReference>
<dbReference type="GO" id="GO:0051301">
    <property type="term" value="P:cell division"/>
    <property type="evidence" value="ECO:0007669"/>
    <property type="project" value="UniProtKB-KW"/>
</dbReference>
<feature type="active site" evidence="19">
    <location>
        <position position="180"/>
    </location>
</feature>
<keyword evidence="15 19" id="KW-0131">Cell cycle</keyword>
<comment type="cofactor">
    <cofactor evidence="1 19">
        <name>FAD</name>
        <dbReference type="ChEBI" id="CHEBI:57692"/>
    </cofactor>
</comment>
<keyword evidence="14 19" id="KW-0560">Oxidoreductase</keyword>
<dbReference type="HAMAP" id="MF_00037">
    <property type="entry name" value="MurB"/>
    <property type="match status" value="1"/>
</dbReference>
<dbReference type="InterPro" id="IPR016167">
    <property type="entry name" value="FAD-bd_PCMH_sub1"/>
</dbReference>
<sequence length="354" mass="38413">MMAFAMSRLTDADLAPNALQADYSLRDHNTFGFDARARLGGAIRSEAALAALRADQRIAGMPRLVLGAGSNVVLTRDFDGLALVIDLRGRRVVAQTDDAYIVEAAAGERWHDFVDWTLQQGMAGLENLALIPGTVGAAPVQNIGAYGLELAERFERLRALDMVDGRIVDLDAQACAFGYRDSVFKHAARDRLIILSVAFRLPKRWRARASYADVASWLAASGIGEPTARQIFDAVTAIRREKLPDPAVLGNAGSFFKNPIVDAEQFAALRAKEPDIVCYTQRDGRVKLAAGWMIDRCGWKGRSIGAAAVHERQALVLVNRGGATGEQVLALAQAIRADVSQRFGVELDMEPLVV</sequence>
<dbReference type="PANTHER" id="PTHR21071:SF4">
    <property type="entry name" value="UDP-N-ACETYLENOLPYRUVOYLGLUCOSAMINE REDUCTASE"/>
    <property type="match status" value="1"/>
</dbReference>
<evidence type="ECO:0000256" key="5">
    <source>
        <dbReference type="ARBA" id="ARBA00012518"/>
    </source>
</evidence>
<protein>
    <recommendedName>
        <fullName evidence="6 19">UDP-N-acetylenolpyruvoylglucosamine reductase</fullName>
        <ecNumber evidence="5 19">1.3.1.98</ecNumber>
    </recommendedName>
    <alternativeName>
        <fullName evidence="17 19">UDP-N-acetylmuramate dehydrogenase</fullName>
    </alternativeName>
</protein>
<keyword evidence="11 19" id="KW-0521">NADP</keyword>
<dbReference type="Gene3D" id="3.30.43.10">
    <property type="entry name" value="Uridine Diphospho-n-acetylenolpyruvylglucosamine Reductase, domain 2"/>
    <property type="match status" value="1"/>
</dbReference>
<comment type="subcellular location">
    <subcellularLocation>
        <location evidence="3 19">Cytoplasm</location>
    </subcellularLocation>
</comment>
<evidence type="ECO:0000256" key="19">
    <source>
        <dbReference type="HAMAP-Rule" id="MF_00037"/>
    </source>
</evidence>
<accession>A0A2P5KDZ8</accession>
<dbReference type="InterPro" id="IPR016169">
    <property type="entry name" value="FAD-bd_PCMH_sub2"/>
</dbReference>
<feature type="domain" description="FAD-binding PCMH-type" evidence="20">
    <location>
        <begin position="31"/>
        <end position="204"/>
    </location>
</feature>
<dbReference type="InterPro" id="IPR003170">
    <property type="entry name" value="MurB"/>
</dbReference>
<evidence type="ECO:0000256" key="6">
    <source>
        <dbReference type="ARBA" id="ARBA00015188"/>
    </source>
</evidence>
<dbReference type="Pfam" id="PF02873">
    <property type="entry name" value="MurB_C"/>
    <property type="match status" value="1"/>
</dbReference>
<keyword evidence="22" id="KW-1185">Reference proteome</keyword>
<dbReference type="AlphaFoldDB" id="A0A2P5KDZ8"/>
<comment type="pathway">
    <text evidence="4 19">Cell wall biogenesis; peptidoglycan biosynthesis.</text>
</comment>
<evidence type="ECO:0000313" key="21">
    <source>
        <dbReference type="EMBL" id="PPB84927.1"/>
    </source>
</evidence>
<comment type="catalytic activity">
    <reaction evidence="18 19">
        <text>UDP-N-acetyl-alpha-D-muramate + NADP(+) = UDP-N-acetyl-3-O-(1-carboxyvinyl)-alpha-D-glucosamine + NADPH + H(+)</text>
        <dbReference type="Rhea" id="RHEA:12248"/>
        <dbReference type="ChEBI" id="CHEBI:15378"/>
        <dbReference type="ChEBI" id="CHEBI:57783"/>
        <dbReference type="ChEBI" id="CHEBI:58349"/>
        <dbReference type="ChEBI" id="CHEBI:68483"/>
        <dbReference type="ChEBI" id="CHEBI:70757"/>
        <dbReference type="EC" id="1.3.1.98"/>
    </reaction>
</comment>
<organism evidence="21 22">
    <name type="scientific">Mycetohabitans endofungorum</name>
    <dbReference type="NCBI Taxonomy" id="417203"/>
    <lineage>
        <taxon>Bacteria</taxon>
        <taxon>Pseudomonadati</taxon>
        <taxon>Pseudomonadota</taxon>
        <taxon>Betaproteobacteria</taxon>
        <taxon>Burkholderiales</taxon>
        <taxon>Burkholderiaceae</taxon>
        <taxon>Mycetohabitans</taxon>
    </lineage>
</organism>
<comment type="caution">
    <text evidence="21">The sequence shown here is derived from an EMBL/GenBank/DDBJ whole genome shotgun (WGS) entry which is preliminary data.</text>
</comment>
<keyword evidence="16 19" id="KW-0961">Cell wall biogenesis/degradation</keyword>
<evidence type="ECO:0000256" key="7">
    <source>
        <dbReference type="ARBA" id="ARBA00022490"/>
    </source>
</evidence>
<dbReference type="InterPro" id="IPR016166">
    <property type="entry name" value="FAD-bd_PCMH"/>
</dbReference>
<evidence type="ECO:0000256" key="18">
    <source>
        <dbReference type="ARBA" id="ARBA00048914"/>
    </source>
</evidence>
<dbReference type="NCBIfam" id="NF010478">
    <property type="entry name" value="PRK13903.1"/>
    <property type="match status" value="1"/>
</dbReference>
<keyword evidence="8 19" id="KW-0132">Cell division</keyword>
<evidence type="ECO:0000256" key="2">
    <source>
        <dbReference type="ARBA" id="ARBA00003921"/>
    </source>
</evidence>
<dbReference type="Gene3D" id="3.90.78.10">
    <property type="entry name" value="UDP-N-acetylenolpyruvoylglucosamine reductase, C-terminal domain"/>
    <property type="match status" value="1"/>
</dbReference>
<dbReference type="InterPro" id="IPR011601">
    <property type="entry name" value="MurB_C"/>
</dbReference>
<dbReference type="GO" id="GO:0005829">
    <property type="term" value="C:cytosol"/>
    <property type="evidence" value="ECO:0007669"/>
    <property type="project" value="TreeGrafter"/>
</dbReference>
<dbReference type="NCBIfam" id="TIGR00179">
    <property type="entry name" value="murB"/>
    <property type="match status" value="1"/>
</dbReference>
<keyword evidence="7 19" id="KW-0963">Cytoplasm</keyword>
<dbReference type="PROSITE" id="PS51387">
    <property type="entry name" value="FAD_PCMH"/>
    <property type="match status" value="1"/>
</dbReference>
<dbReference type="InterPro" id="IPR006094">
    <property type="entry name" value="Oxid_FAD_bind_N"/>
</dbReference>
<keyword evidence="10 19" id="KW-0274">FAD</keyword>
<dbReference type="PANTHER" id="PTHR21071">
    <property type="entry name" value="UDP-N-ACETYLENOLPYRUVOYLGLUCOSAMINE REDUCTASE"/>
    <property type="match status" value="1"/>
</dbReference>
<evidence type="ECO:0000256" key="11">
    <source>
        <dbReference type="ARBA" id="ARBA00022857"/>
    </source>
</evidence>
<dbReference type="EMBL" id="PRDW01000001">
    <property type="protein sequence ID" value="PPB84927.1"/>
    <property type="molecule type" value="Genomic_DNA"/>
</dbReference>
<keyword evidence="9 19" id="KW-0285">Flavoprotein</keyword>
<dbReference type="InterPro" id="IPR036318">
    <property type="entry name" value="FAD-bd_PCMH-like_sf"/>
</dbReference>
<dbReference type="GO" id="GO:0071555">
    <property type="term" value="P:cell wall organization"/>
    <property type="evidence" value="ECO:0007669"/>
    <property type="project" value="UniProtKB-KW"/>
</dbReference>
<dbReference type="InterPro" id="IPR036635">
    <property type="entry name" value="MurB_C_sf"/>
</dbReference>
<proteinExistence type="inferred from homology"/>
<feature type="active site" description="Proton donor" evidence="19">
    <location>
        <position position="254"/>
    </location>
</feature>
<comment type="function">
    <text evidence="2 19">Cell wall formation.</text>
</comment>